<name>A0A7C8IE96_9PLEO</name>
<dbReference type="SMART" id="SM00184">
    <property type="entry name" value="RING"/>
    <property type="match status" value="1"/>
</dbReference>
<feature type="domain" description="RING-type" evidence="2">
    <location>
        <begin position="15"/>
        <end position="60"/>
    </location>
</feature>
<accession>A0A7C8IE96</accession>
<dbReference type="SUPFAM" id="SSF57850">
    <property type="entry name" value="RING/U-box"/>
    <property type="match status" value="1"/>
</dbReference>
<sequence length="329" mass="37810">MEDFINTHLTPTEECIICKEGFSARHPPVGLRCGHIFHQKCLVRWLRNGRGNTSSCPTCRTPVIQNDRSTQPPAFNATSLWEALCNQPSRRLEMFMLAIWERLPALWSTKPAGNFTVVELLDDAIIPSLVEASSRHHTFHDAYSLIAGSWNSLGRPDSAQGLAVPLVRLARIMSHISSVMPKWLVRLERMQHIFWKANECLGMTTEEARWDCIEEAANMTNLRYFPLLYLYTIFISQNIAHSQQPKPWPQRRHEVMNFVVERCCRKIGAFLAGRASNELKEKLVIVYQELRDHQLTKGRVSLRGHDNEEDVVKGLWQTAPWRITNDAAR</sequence>
<evidence type="ECO:0000256" key="1">
    <source>
        <dbReference type="PROSITE-ProRule" id="PRU00175"/>
    </source>
</evidence>
<dbReference type="PANTHER" id="PTHR15302:SF0">
    <property type="entry name" value="E3 UBIQUITIN-PROTEIN LIGASE RNF103"/>
    <property type="match status" value="1"/>
</dbReference>
<keyword evidence="1" id="KW-0863">Zinc-finger</keyword>
<protein>
    <recommendedName>
        <fullName evidence="2">RING-type domain-containing protein</fullName>
    </recommendedName>
</protein>
<reference evidence="3 4" key="1">
    <citation type="submission" date="2020-01" db="EMBL/GenBank/DDBJ databases">
        <authorList>
            <consortium name="DOE Joint Genome Institute"/>
            <person name="Haridas S."/>
            <person name="Albert R."/>
            <person name="Binder M."/>
            <person name="Bloem J."/>
            <person name="Labutti K."/>
            <person name="Salamov A."/>
            <person name="Andreopoulos B."/>
            <person name="Baker S.E."/>
            <person name="Barry K."/>
            <person name="Bills G."/>
            <person name="Bluhm B.H."/>
            <person name="Cannon C."/>
            <person name="Castanera R."/>
            <person name="Culley D.E."/>
            <person name="Daum C."/>
            <person name="Ezra D."/>
            <person name="Gonzalez J.B."/>
            <person name="Henrissat B."/>
            <person name="Kuo A."/>
            <person name="Liang C."/>
            <person name="Lipzen A."/>
            <person name="Lutzoni F."/>
            <person name="Magnuson J."/>
            <person name="Mondo S."/>
            <person name="Nolan M."/>
            <person name="Ohm R."/>
            <person name="Pangilinan J."/>
            <person name="Park H.-J.H."/>
            <person name="Ramirez L."/>
            <person name="Alfaro M."/>
            <person name="Sun H."/>
            <person name="Tritt A."/>
            <person name="Yoshinaga Y."/>
            <person name="Zwiers L.-H.L."/>
            <person name="Turgeon B.G."/>
            <person name="Goodwin S.B."/>
            <person name="Spatafora J.W."/>
            <person name="Crous P.W."/>
            <person name="Grigoriev I.V."/>
        </authorList>
    </citation>
    <scope>NUCLEOTIDE SEQUENCE [LARGE SCALE GENOMIC DNA]</scope>
    <source>
        <strain evidence="3 4">CBS 611.86</strain>
    </source>
</reference>
<dbReference type="InterPro" id="IPR001841">
    <property type="entry name" value="Znf_RING"/>
</dbReference>
<dbReference type="GO" id="GO:0005783">
    <property type="term" value="C:endoplasmic reticulum"/>
    <property type="evidence" value="ECO:0007669"/>
    <property type="project" value="TreeGrafter"/>
</dbReference>
<dbReference type="GO" id="GO:0008270">
    <property type="term" value="F:zinc ion binding"/>
    <property type="evidence" value="ECO:0007669"/>
    <property type="project" value="UniProtKB-KW"/>
</dbReference>
<dbReference type="InterPro" id="IPR042494">
    <property type="entry name" value="RNF103"/>
</dbReference>
<dbReference type="GO" id="GO:0036503">
    <property type="term" value="P:ERAD pathway"/>
    <property type="evidence" value="ECO:0007669"/>
    <property type="project" value="TreeGrafter"/>
</dbReference>
<dbReference type="GO" id="GO:0016567">
    <property type="term" value="P:protein ubiquitination"/>
    <property type="evidence" value="ECO:0007669"/>
    <property type="project" value="InterPro"/>
</dbReference>
<proteinExistence type="predicted"/>
<dbReference type="AlphaFoldDB" id="A0A7C8IE96"/>
<dbReference type="GO" id="GO:0004842">
    <property type="term" value="F:ubiquitin-protein transferase activity"/>
    <property type="evidence" value="ECO:0007669"/>
    <property type="project" value="InterPro"/>
</dbReference>
<dbReference type="PROSITE" id="PS50089">
    <property type="entry name" value="ZF_RING_2"/>
    <property type="match status" value="1"/>
</dbReference>
<dbReference type="OrthoDB" id="8062037at2759"/>
<organism evidence="3 4">
    <name type="scientific">Massariosphaeria phaeospora</name>
    <dbReference type="NCBI Taxonomy" id="100035"/>
    <lineage>
        <taxon>Eukaryota</taxon>
        <taxon>Fungi</taxon>
        <taxon>Dikarya</taxon>
        <taxon>Ascomycota</taxon>
        <taxon>Pezizomycotina</taxon>
        <taxon>Dothideomycetes</taxon>
        <taxon>Pleosporomycetidae</taxon>
        <taxon>Pleosporales</taxon>
        <taxon>Pleosporales incertae sedis</taxon>
        <taxon>Massariosphaeria</taxon>
    </lineage>
</organism>
<dbReference type="PANTHER" id="PTHR15302">
    <property type="entry name" value="E3 UBIQUITIN-PROTEIN LIGASE RNF103"/>
    <property type="match status" value="1"/>
</dbReference>
<evidence type="ECO:0000313" key="3">
    <source>
        <dbReference type="EMBL" id="KAF2874113.1"/>
    </source>
</evidence>
<evidence type="ECO:0000313" key="4">
    <source>
        <dbReference type="Proteomes" id="UP000481861"/>
    </source>
</evidence>
<gene>
    <name evidence="3" type="ORF">BDV95DRAFT_487680</name>
</gene>
<keyword evidence="4" id="KW-1185">Reference proteome</keyword>
<dbReference type="Pfam" id="PF13639">
    <property type="entry name" value="zf-RING_2"/>
    <property type="match status" value="1"/>
</dbReference>
<dbReference type="Gene3D" id="3.30.40.10">
    <property type="entry name" value="Zinc/RING finger domain, C3HC4 (zinc finger)"/>
    <property type="match status" value="1"/>
</dbReference>
<comment type="caution">
    <text evidence="3">The sequence shown here is derived from an EMBL/GenBank/DDBJ whole genome shotgun (WGS) entry which is preliminary data.</text>
</comment>
<keyword evidence="1" id="KW-0479">Metal-binding</keyword>
<evidence type="ECO:0000259" key="2">
    <source>
        <dbReference type="PROSITE" id="PS50089"/>
    </source>
</evidence>
<dbReference type="EMBL" id="JAADJZ010000006">
    <property type="protein sequence ID" value="KAF2874113.1"/>
    <property type="molecule type" value="Genomic_DNA"/>
</dbReference>
<dbReference type="InterPro" id="IPR013083">
    <property type="entry name" value="Znf_RING/FYVE/PHD"/>
</dbReference>
<dbReference type="Proteomes" id="UP000481861">
    <property type="component" value="Unassembled WGS sequence"/>
</dbReference>
<keyword evidence="1" id="KW-0862">Zinc</keyword>